<evidence type="ECO:0000313" key="3">
    <source>
        <dbReference type="Proteomes" id="UP000266118"/>
    </source>
</evidence>
<name>A0A386HL82_9BACT</name>
<evidence type="ECO:0000256" key="1">
    <source>
        <dbReference type="SAM" id="Phobius"/>
    </source>
</evidence>
<proteinExistence type="predicted"/>
<dbReference type="PROSITE" id="PS51257">
    <property type="entry name" value="PROKAR_LIPOPROTEIN"/>
    <property type="match status" value="1"/>
</dbReference>
<dbReference type="AlphaFoldDB" id="A0A386HL82"/>
<reference evidence="2 3" key="1">
    <citation type="submission" date="2018-09" db="EMBL/GenBank/DDBJ databases">
        <title>Arachidicoccus sp. nov., a bacterium isolated from soil.</title>
        <authorList>
            <person name="Weon H.-Y."/>
            <person name="Kwon S.-W."/>
            <person name="Lee S.A."/>
        </authorList>
    </citation>
    <scope>NUCLEOTIDE SEQUENCE [LARGE SCALE GENOMIC DNA]</scope>
    <source>
        <strain evidence="2 3">KIS59-12</strain>
    </source>
</reference>
<feature type="transmembrane region" description="Helical" evidence="1">
    <location>
        <begin position="6"/>
        <end position="26"/>
    </location>
</feature>
<protein>
    <submittedName>
        <fullName evidence="2">DUF5007 domain-containing protein</fullName>
    </submittedName>
</protein>
<keyword evidence="1" id="KW-0472">Membrane</keyword>
<accession>A0A386HL82</accession>
<dbReference type="Proteomes" id="UP000266118">
    <property type="component" value="Chromosome"/>
</dbReference>
<dbReference type="OrthoDB" id="628330at2"/>
<sequence>MKNIKVSVWANSFIILILCSMIMLGCTKIQNGFLSPTMQYSTHLFVAPQGQIASSNSLVADGSNLPLNVKWTHIYDSSGKNVDAMFLKTYPVGIWTQSYNPLTDTSYASIVAKRTTEELPPFTVNSTSGVISTNSATLYIPLGTYSLDLQVTNSAGTQELKNAISIKIAAAQPVQTADDGGIGSFSLSRLNAGTSGGAATHNGVTSVFYNGNFNPFVVYSVRRISDTPNVMIIKVTDRNGVVFNPKKGEIAKRPAGGLNPIPPYLQNLQYYAPDTFQALDSALYVKYPLTPFPIASLGNGFNMYYIIPTQYVHMDSTKSWSGNSAGTFYQGTSDSHYLGQFGDNLYDYALRIPLRIQTPGNYFFQIKLLDVTHR</sequence>
<keyword evidence="1" id="KW-1133">Transmembrane helix</keyword>
<dbReference type="RefSeq" id="WP_119984342.1">
    <property type="nucleotide sequence ID" value="NZ_CP032489.1"/>
</dbReference>
<evidence type="ECO:0000313" key="2">
    <source>
        <dbReference type="EMBL" id="AYD46379.1"/>
    </source>
</evidence>
<dbReference type="KEGG" id="ark:D6B99_01350"/>
<dbReference type="EMBL" id="CP032489">
    <property type="protein sequence ID" value="AYD46379.1"/>
    <property type="molecule type" value="Genomic_DNA"/>
</dbReference>
<keyword evidence="3" id="KW-1185">Reference proteome</keyword>
<keyword evidence="1" id="KW-0812">Transmembrane</keyword>
<organism evidence="2 3">
    <name type="scientific">Arachidicoccus soli</name>
    <dbReference type="NCBI Taxonomy" id="2341117"/>
    <lineage>
        <taxon>Bacteria</taxon>
        <taxon>Pseudomonadati</taxon>
        <taxon>Bacteroidota</taxon>
        <taxon>Chitinophagia</taxon>
        <taxon>Chitinophagales</taxon>
        <taxon>Chitinophagaceae</taxon>
        <taxon>Arachidicoccus</taxon>
    </lineage>
</organism>
<gene>
    <name evidence="2" type="ORF">D6B99_01350</name>
</gene>